<dbReference type="AlphaFoldDB" id="A0A084WTE3"/>
<protein>
    <submittedName>
        <fullName evidence="2 3">Uncharacterized protein</fullName>
    </submittedName>
</protein>
<reference evidence="3" key="2">
    <citation type="submission" date="2020-05" db="UniProtKB">
        <authorList>
            <consortium name="EnsemblMetazoa"/>
        </authorList>
    </citation>
    <scope>IDENTIFICATION</scope>
</reference>
<dbReference type="EMBL" id="ATLV01026885">
    <property type="status" value="NOT_ANNOTATED_CDS"/>
    <property type="molecule type" value="Genomic_DNA"/>
</dbReference>
<evidence type="ECO:0000313" key="4">
    <source>
        <dbReference type="Proteomes" id="UP000030765"/>
    </source>
</evidence>
<gene>
    <name evidence="2" type="ORF">ZHAS_00021997</name>
</gene>
<dbReference type="EnsemblMetazoa" id="ASIC021997-RA">
    <property type="protein sequence ID" value="ASIC021997-PA"/>
    <property type="gene ID" value="ASIC021997"/>
</dbReference>
<dbReference type="Proteomes" id="UP000030765">
    <property type="component" value="Unassembled WGS sequence"/>
</dbReference>
<dbReference type="VEuPathDB" id="VectorBase:ASIC021997"/>
<evidence type="ECO:0000313" key="2">
    <source>
        <dbReference type="EMBL" id="KFB53487.1"/>
    </source>
</evidence>
<dbReference type="EMBL" id="KE525420">
    <property type="protein sequence ID" value="KFB53487.1"/>
    <property type="molecule type" value="Genomic_DNA"/>
</dbReference>
<name>A0A084WTE3_ANOSI</name>
<keyword evidence="4" id="KW-1185">Reference proteome</keyword>
<reference evidence="2 4" key="1">
    <citation type="journal article" date="2014" name="BMC Genomics">
        <title>Genome sequence of Anopheles sinensis provides insight into genetics basis of mosquito competence for malaria parasites.</title>
        <authorList>
            <person name="Zhou D."/>
            <person name="Zhang D."/>
            <person name="Ding G."/>
            <person name="Shi L."/>
            <person name="Hou Q."/>
            <person name="Ye Y."/>
            <person name="Xu Y."/>
            <person name="Zhou H."/>
            <person name="Xiong C."/>
            <person name="Li S."/>
            <person name="Yu J."/>
            <person name="Hong S."/>
            <person name="Yu X."/>
            <person name="Zou P."/>
            <person name="Chen C."/>
            <person name="Chang X."/>
            <person name="Wang W."/>
            <person name="Lv Y."/>
            <person name="Sun Y."/>
            <person name="Ma L."/>
            <person name="Shen B."/>
            <person name="Zhu C."/>
        </authorList>
    </citation>
    <scope>NUCLEOTIDE SEQUENCE [LARGE SCALE GENOMIC DNA]</scope>
</reference>
<evidence type="ECO:0000313" key="3">
    <source>
        <dbReference type="EnsemblMetazoa" id="ASIC021997-PA"/>
    </source>
</evidence>
<accession>A0A084WTE3</accession>
<keyword evidence="1" id="KW-0812">Transmembrane</keyword>
<organism evidence="2">
    <name type="scientific">Anopheles sinensis</name>
    <name type="common">Mosquito</name>
    <dbReference type="NCBI Taxonomy" id="74873"/>
    <lineage>
        <taxon>Eukaryota</taxon>
        <taxon>Metazoa</taxon>
        <taxon>Ecdysozoa</taxon>
        <taxon>Arthropoda</taxon>
        <taxon>Hexapoda</taxon>
        <taxon>Insecta</taxon>
        <taxon>Pterygota</taxon>
        <taxon>Neoptera</taxon>
        <taxon>Endopterygota</taxon>
        <taxon>Diptera</taxon>
        <taxon>Nematocera</taxon>
        <taxon>Culicoidea</taxon>
        <taxon>Culicidae</taxon>
        <taxon>Anophelinae</taxon>
        <taxon>Anopheles</taxon>
    </lineage>
</organism>
<feature type="transmembrane region" description="Helical" evidence="1">
    <location>
        <begin position="92"/>
        <end position="112"/>
    </location>
</feature>
<sequence>MTPARGEFSTHHEPILPGGHHDASLSNTATFQLVATFADGSDFPTGCECSIKARFVNKTFWAEGSTGLGVGISTKTLVPAPENKLRAVVVRLWFAFVCWTIMLIIIVFVSPFCVGQEC</sequence>
<keyword evidence="1" id="KW-1133">Transmembrane helix</keyword>
<proteinExistence type="predicted"/>
<keyword evidence="1" id="KW-0472">Membrane</keyword>
<evidence type="ECO:0000256" key="1">
    <source>
        <dbReference type="SAM" id="Phobius"/>
    </source>
</evidence>